<reference evidence="10" key="1">
    <citation type="journal article" date="2021" name="PeerJ">
        <title>Extensive microbial diversity within the chicken gut microbiome revealed by metagenomics and culture.</title>
        <authorList>
            <person name="Gilroy R."/>
            <person name="Ravi A."/>
            <person name="Getino M."/>
            <person name="Pursley I."/>
            <person name="Horton D.L."/>
            <person name="Alikhan N.F."/>
            <person name="Baker D."/>
            <person name="Gharbi K."/>
            <person name="Hall N."/>
            <person name="Watson M."/>
            <person name="Adriaenssens E.M."/>
            <person name="Foster-Nyarko E."/>
            <person name="Jarju S."/>
            <person name="Secka A."/>
            <person name="Antonio M."/>
            <person name="Oren A."/>
            <person name="Chaudhuri R.R."/>
            <person name="La Ragione R."/>
            <person name="Hildebrand F."/>
            <person name="Pallen M.J."/>
        </authorList>
    </citation>
    <scope>NUCLEOTIDE SEQUENCE</scope>
    <source>
        <strain evidence="10">1719</strain>
    </source>
</reference>
<dbReference type="PROSITE" id="PS50164">
    <property type="entry name" value="GIY_YIG"/>
    <property type="match status" value="1"/>
</dbReference>
<evidence type="ECO:0000256" key="1">
    <source>
        <dbReference type="ARBA" id="ARBA00022490"/>
    </source>
</evidence>
<keyword evidence="2 7" id="KW-0227">DNA damage</keyword>
<dbReference type="GO" id="GO:0003677">
    <property type="term" value="F:DNA binding"/>
    <property type="evidence" value="ECO:0007669"/>
    <property type="project" value="UniProtKB-UniRule"/>
</dbReference>
<comment type="caution">
    <text evidence="10">The sequence shown here is derived from an EMBL/GenBank/DDBJ whole genome shotgun (WGS) entry which is preliminary data.</text>
</comment>
<protein>
    <recommendedName>
        <fullName evidence="7">UvrABC system protein C</fullName>
        <shortName evidence="7">Protein UvrC</shortName>
    </recommendedName>
    <alternativeName>
        <fullName evidence="7">Excinuclease ABC subunit C</fullName>
    </alternativeName>
</protein>
<comment type="function">
    <text evidence="7">The UvrABC repair system catalyzes the recognition and processing of DNA lesions. UvrC both incises the 5' and 3' sides of the lesion. The N-terminal half is responsible for the 3' incision and the C-terminal half is responsible for the 5' incision.</text>
</comment>
<dbReference type="HAMAP" id="MF_00203">
    <property type="entry name" value="UvrC"/>
    <property type="match status" value="1"/>
</dbReference>
<dbReference type="CDD" id="cd10434">
    <property type="entry name" value="GIY-YIG_UvrC_Cho"/>
    <property type="match status" value="1"/>
</dbReference>
<dbReference type="SUPFAM" id="SSF46600">
    <property type="entry name" value="C-terminal UvrC-binding domain of UvrB"/>
    <property type="match status" value="1"/>
</dbReference>
<keyword evidence="3 7" id="KW-0228">DNA excision</keyword>
<dbReference type="InterPro" id="IPR001162">
    <property type="entry name" value="UvrC_RNase_H_dom"/>
</dbReference>
<keyword evidence="6 7" id="KW-0742">SOS response</keyword>
<dbReference type="InterPro" id="IPR035901">
    <property type="entry name" value="GIY-YIG_endonuc_sf"/>
</dbReference>
<dbReference type="Pfam" id="PF22920">
    <property type="entry name" value="UvrC_RNaseH"/>
    <property type="match status" value="1"/>
</dbReference>
<sequence length="600" mass="69552">MNELELKQYIAALPKKPGVYRYYDKNDVLIYIGKAKNLKNRVSSYFNNDKQLNAKTRLLVRKINRIDFILVDTEIDAWLLENNLIKKHKPRYNVQLRDDKTYPWIVIKNEPFPRVQWTRKYVKDGSTYFGPYASVGLMHVVLDVIREIFPLRTCNYSLTQDNIEKGKFKICLEYQIGNCLGPCEGLQSEEEYLKNIEDIKNILSGRISVVAKNLKDQIKEAAERLDFEAAHLLKQKLDLLGSYQSKSTVVSSSISNVDVFSIASDEKYAFVNFLKVVNGVVIQTQTIELRKRLDESDEKLLELAIPSLREQFNSTSREVIVPFEMDIEEDDSLRFVVPKQGDKRKLLELSFKNAMFFKKEKINQYEKLHPEVRVERLLGLIKKDLRLNTLPKHIECIDNSNIQGNYPVSSVVVFRDAKPSKKEYRLFNIKTVEGPDDYATMQEVVYRRYKRLLEEDSGLPQLLVIDGGKGQLSAALKSLKLLGIEKKLTVIGIAERLEEIYYPGDSLPLYLDKRSESLKVIQNLRDEAHRFGLNHHRNQRSKKTFVSELDQIPGIGKATVQKLLSRFKSVKRVKEASDEELLGTITRKQLANLREYYREN</sequence>
<evidence type="ECO:0000259" key="8">
    <source>
        <dbReference type="PROSITE" id="PS50164"/>
    </source>
</evidence>
<dbReference type="PROSITE" id="PS50165">
    <property type="entry name" value="UVRC"/>
    <property type="match status" value="1"/>
</dbReference>
<dbReference type="GO" id="GO:0009432">
    <property type="term" value="P:SOS response"/>
    <property type="evidence" value="ECO:0007669"/>
    <property type="project" value="UniProtKB-UniRule"/>
</dbReference>
<dbReference type="Gene3D" id="1.10.150.20">
    <property type="entry name" value="5' to 3' exonuclease, C-terminal subdomain"/>
    <property type="match status" value="1"/>
</dbReference>
<dbReference type="EMBL" id="DXEZ01000199">
    <property type="protein sequence ID" value="HIX54779.1"/>
    <property type="molecule type" value="Genomic_DNA"/>
</dbReference>
<dbReference type="PANTHER" id="PTHR30562:SF1">
    <property type="entry name" value="UVRABC SYSTEM PROTEIN C"/>
    <property type="match status" value="1"/>
</dbReference>
<evidence type="ECO:0000256" key="6">
    <source>
        <dbReference type="ARBA" id="ARBA00023236"/>
    </source>
</evidence>
<organism evidence="10 11">
    <name type="scientific">Candidatus Sphingobacterium stercoripullorum</name>
    <dbReference type="NCBI Taxonomy" id="2838759"/>
    <lineage>
        <taxon>Bacteria</taxon>
        <taxon>Pseudomonadati</taxon>
        <taxon>Bacteroidota</taxon>
        <taxon>Sphingobacteriia</taxon>
        <taxon>Sphingobacteriales</taxon>
        <taxon>Sphingobacteriaceae</taxon>
        <taxon>Sphingobacterium</taxon>
    </lineage>
</organism>
<evidence type="ECO:0000313" key="10">
    <source>
        <dbReference type="EMBL" id="HIX54779.1"/>
    </source>
</evidence>
<dbReference type="FunFam" id="3.40.1440.10:FF:000001">
    <property type="entry name" value="UvrABC system protein C"/>
    <property type="match status" value="1"/>
</dbReference>
<dbReference type="NCBIfam" id="TIGR00194">
    <property type="entry name" value="uvrC"/>
    <property type="match status" value="1"/>
</dbReference>
<dbReference type="SUPFAM" id="SSF82771">
    <property type="entry name" value="GIY-YIG endonuclease"/>
    <property type="match status" value="1"/>
</dbReference>
<dbReference type="InterPro" id="IPR000305">
    <property type="entry name" value="GIY-YIG_endonuc"/>
</dbReference>
<evidence type="ECO:0000256" key="3">
    <source>
        <dbReference type="ARBA" id="ARBA00022769"/>
    </source>
</evidence>
<dbReference type="GO" id="GO:0009381">
    <property type="term" value="F:excinuclease ABC activity"/>
    <property type="evidence" value="ECO:0007669"/>
    <property type="project" value="UniProtKB-UniRule"/>
</dbReference>
<dbReference type="Gene3D" id="3.30.420.340">
    <property type="entry name" value="UvrC, RNAse H endonuclease domain"/>
    <property type="match status" value="1"/>
</dbReference>
<evidence type="ECO:0000256" key="7">
    <source>
        <dbReference type="HAMAP-Rule" id="MF_00203"/>
    </source>
</evidence>
<dbReference type="PANTHER" id="PTHR30562">
    <property type="entry name" value="UVRC/OXIDOREDUCTASE"/>
    <property type="match status" value="1"/>
</dbReference>
<dbReference type="SMART" id="SM00465">
    <property type="entry name" value="GIYc"/>
    <property type="match status" value="1"/>
</dbReference>
<accession>A0A9D1W8V6</accession>
<dbReference type="InterPro" id="IPR036876">
    <property type="entry name" value="UVR_dom_sf"/>
</dbReference>
<dbReference type="Pfam" id="PF08459">
    <property type="entry name" value="UvrC_RNaseH_dom"/>
    <property type="match status" value="1"/>
</dbReference>
<evidence type="ECO:0000256" key="5">
    <source>
        <dbReference type="ARBA" id="ARBA00023204"/>
    </source>
</evidence>
<dbReference type="Pfam" id="PF01541">
    <property type="entry name" value="GIY-YIG"/>
    <property type="match status" value="1"/>
</dbReference>
<evidence type="ECO:0000313" key="11">
    <source>
        <dbReference type="Proteomes" id="UP000824156"/>
    </source>
</evidence>
<comment type="subunit">
    <text evidence="7">Interacts with UvrB in an incision complex.</text>
</comment>
<dbReference type="Pfam" id="PF14520">
    <property type="entry name" value="HHH_5"/>
    <property type="match status" value="1"/>
</dbReference>
<dbReference type="InterPro" id="IPR047296">
    <property type="entry name" value="GIY-YIG_UvrC_Cho"/>
</dbReference>
<name>A0A9D1W8V6_9SPHI</name>
<dbReference type="GO" id="GO:0005737">
    <property type="term" value="C:cytoplasm"/>
    <property type="evidence" value="ECO:0007669"/>
    <property type="project" value="UniProtKB-SubCell"/>
</dbReference>
<feature type="domain" description="GIY-YIG" evidence="8">
    <location>
        <begin position="15"/>
        <end position="94"/>
    </location>
</feature>
<dbReference type="Proteomes" id="UP000824156">
    <property type="component" value="Unassembled WGS sequence"/>
</dbReference>
<proteinExistence type="inferred from homology"/>
<evidence type="ECO:0000259" key="9">
    <source>
        <dbReference type="PROSITE" id="PS50165"/>
    </source>
</evidence>
<dbReference type="GO" id="GO:0009380">
    <property type="term" value="C:excinuclease repair complex"/>
    <property type="evidence" value="ECO:0007669"/>
    <property type="project" value="InterPro"/>
</dbReference>
<evidence type="ECO:0000256" key="4">
    <source>
        <dbReference type="ARBA" id="ARBA00022881"/>
    </source>
</evidence>
<reference evidence="10" key="2">
    <citation type="submission" date="2021-04" db="EMBL/GenBank/DDBJ databases">
        <authorList>
            <person name="Gilroy R."/>
        </authorList>
    </citation>
    <scope>NUCLEOTIDE SEQUENCE</scope>
    <source>
        <strain evidence="10">1719</strain>
    </source>
</reference>
<gene>
    <name evidence="7 10" type="primary">uvrC</name>
    <name evidence="10" type="ORF">H9853_07115</name>
</gene>
<evidence type="ECO:0000256" key="2">
    <source>
        <dbReference type="ARBA" id="ARBA00022763"/>
    </source>
</evidence>
<dbReference type="Gene3D" id="3.40.1440.10">
    <property type="entry name" value="GIY-YIG endonuclease"/>
    <property type="match status" value="1"/>
</dbReference>
<dbReference type="AlphaFoldDB" id="A0A9D1W8V6"/>
<keyword evidence="5 7" id="KW-0234">DNA repair</keyword>
<comment type="similarity">
    <text evidence="7">Belongs to the UvrC family.</text>
</comment>
<keyword evidence="1 7" id="KW-0963">Cytoplasm</keyword>
<dbReference type="InterPro" id="IPR004791">
    <property type="entry name" value="UvrC"/>
</dbReference>
<dbReference type="SUPFAM" id="SSF47781">
    <property type="entry name" value="RuvA domain 2-like"/>
    <property type="match status" value="1"/>
</dbReference>
<dbReference type="InterPro" id="IPR050066">
    <property type="entry name" value="UvrABC_protein_C"/>
</dbReference>
<keyword evidence="4 7" id="KW-0267">Excision nuclease</keyword>
<feature type="domain" description="UvrC family homology region profile" evidence="9">
    <location>
        <begin position="288"/>
        <end position="479"/>
    </location>
</feature>
<dbReference type="GO" id="GO:0006289">
    <property type="term" value="P:nucleotide-excision repair"/>
    <property type="evidence" value="ECO:0007669"/>
    <property type="project" value="UniProtKB-UniRule"/>
</dbReference>
<comment type="subcellular location">
    <subcellularLocation>
        <location evidence="7">Cytoplasm</location>
    </subcellularLocation>
</comment>
<dbReference type="InterPro" id="IPR038476">
    <property type="entry name" value="UvrC_RNase_H_dom_sf"/>
</dbReference>
<dbReference type="InterPro" id="IPR010994">
    <property type="entry name" value="RuvA_2-like"/>
</dbReference>